<evidence type="ECO:0000256" key="3">
    <source>
        <dbReference type="ARBA" id="ARBA00044493"/>
    </source>
</evidence>
<feature type="repeat" description="PPR" evidence="5">
    <location>
        <begin position="732"/>
        <end position="766"/>
    </location>
</feature>
<evidence type="ECO:0000256" key="1">
    <source>
        <dbReference type="ARBA" id="ARBA00006192"/>
    </source>
</evidence>
<feature type="region of interest" description="Disordered" evidence="6">
    <location>
        <begin position="250"/>
        <end position="276"/>
    </location>
</feature>
<sequence>MPSCCLAFRTLCRNPRLHTPSPSARVLQWQQHHHLHHQQSSHSTSGRGFRSDDSQQRPAVNLNKVTADSAYLDFLLGSDDVEPSERRVSSNEHILSGTCEHDREQHVVEASTEAAAKPRTPRRARGVMARQQPAQRPHKPLKTVSESPKERLHALHARVEAHASSSIRTGSRPEMIRRVHVAESIGRHGATRVNDLKGNNDRTELLGHQLRREDADPRPGKHVVLPDSQRPRSWSIRNWMRNVKSLYSYIPTTTPRSHTTSRPRSSTASPDPTPPTLSPLVFDLVDEVYNQLELSSADNLQSLFSKHRGQWPHVLLWFLHYDPTGALNLLIATNISSKTQGRLSILYRQESLRCLATIYWYRGDIPNLKRLADAFIALTRFAHSTSQVGTHGFVYRALSDHFGDEALSAVYGDLKRFHHRQVHWATWLRFAITFSKRQKGGQALDALLESKHAGADVDGLSFRKVCSILLRKAVSMPGGLRACIRIVDAMFKIGLTLNSNLANIIMLNAVEAGDIKTAMDIYHSLRDHGLQPDQYTFAILLKACKISIDDADVLNNTIRTAIGGINVLDAPIVATEILHCLALHHTRTNYREKVFHTVADAYAQLFTVGPLRLVGLLPDGLSQVDRHRDGNRPQPRAQDIYIVLSTFLEQSFFRDKSVAAAYETWQRFKHVIEAGEEPFASMLANEAGAKYHRMRPTVQTWSIFLHGFTRHGQLRLAEQVLTYMRSKDIKPNTITYNSLLSGYISERDLEGVLDTIRRMETDGLTWDEWTRKYLSRSRDKAAIEAEIRKNTEWRSLDFTADLKQNLENRIEAFAPRAQVHVRAESEGAVTEHDMDAQPQTSGEHESEQERIAEAYFDDERDMEPRSTLC</sequence>
<keyword evidence="2" id="KW-0677">Repeat</keyword>
<proteinExistence type="inferred from homology"/>
<dbReference type="Pfam" id="PF13041">
    <property type="entry name" value="PPR_2"/>
    <property type="match status" value="1"/>
</dbReference>
<evidence type="ECO:0000256" key="4">
    <source>
        <dbReference type="ARBA" id="ARBA00044511"/>
    </source>
</evidence>
<feature type="region of interest" description="Disordered" evidence="6">
    <location>
        <begin position="822"/>
        <end position="869"/>
    </location>
</feature>
<evidence type="ECO:0000256" key="6">
    <source>
        <dbReference type="SAM" id="MobiDB-lite"/>
    </source>
</evidence>
<feature type="region of interest" description="Disordered" evidence="6">
    <location>
        <begin position="209"/>
        <end position="229"/>
    </location>
</feature>
<dbReference type="InterPro" id="IPR011990">
    <property type="entry name" value="TPR-like_helical_dom_sf"/>
</dbReference>
<feature type="compositionally biased region" description="Basic and acidic residues" evidence="6">
    <location>
        <begin position="842"/>
        <end position="852"/>
    </location>
</feature>
<feature type="repeat" description="PPR" evidence="5">
    <location>
        <begin position="697"/>
        <end position="731"/>
    </location>
</feature>
<feature type="compositionally biased region" description="Basic and acidic residues" evidence="6">
    <location>
        <begin position="822"/>
        <end position="835"/>
    </location>
</feature>
<name>A0A9Q9ERI6_9PEZI</name>
<dbReference type="Pfam" id="PF13812">
    <property type="entry name" value="PPR_3"/>
    <property type="match status" value="1"/>
</dbReference>
<reference evidence="7" key="1">
    <citation type="submission" date="2022-06" db="EMBL/GenBank/DDBJ databases">
        <title>Complete genome sequences of two strains of the flax pathogen Septoria linicola.</title>
        <authorList>
            <person name="Lapalu N."/>
            <person name="Simon A."/>
            <person name="Demenou B."/>
            <person name="Paumier D."/>
            <person name="Guillot M.-P."/>
            <person name="Gout L."/>
            <person name="Valade R."/>
        </authorList>
    </citation>
    <scope>NUCLEOTIDE SEQUENCE</scope>
    <source>
        <strain evidence="7">SE15195</strain>
    </source>
</reference>
<dbReference type="NCBIfam" id="TIGR00756">
    <property type="entry name" value="PPR"/>
    <property type="match status" value="2"/>
</dbReference>
<dbReference type="EMBL" id="CP099428">
    <property type="protein sequence ID" value="USW58608.1"/>
    <property type="molecule type" value="Genomic_DNA"/>
</dbReference>
<dbReference type="Proteomes" id="UP001056384">
    <property type="component" value="Chromosome 11"/>
</dbReference>
<feature type="compositionally biased region" description="Low complexity" evidence="6">
    <location>
        <begin position="251"/>
        <end position="270"/>
    </location>
</feature>
<comment type="similarity">
    <text evidence="1">Belongs to the CCM1 family.</text>
</comment>
<evidence type="ECO:0000256" key="2">
    <source>
        <dbReference type="ARBA" id="ARBA00022737"/>
    </source>
</evidence>
<dbReference type="PANTHER" id="PTHR47936:SF1">
    <property type="entry name" value="PENTATRICOPEPTIDE REPEAT-CONTAINING PROTEIN GUN1, CHLOROPLASTIC"/>
    <property type="match status" value="1"/>
</dbReference>
<feature type="compositionally biased region" description="Basic and acidic residues" evidence="6">
    <location>
        <begin position="209"/>
        <end position="219"/>
    </location>
</feature>
<comment type="function">
    <text evidence="3">Regulates mitochondrial small subunit maturation by controlling 15S rRNA 5'-end processing. Localizes to the 5' precursor of the 15S rRNA in a position that is subsequently occupied by mS47 in the mature yeast mtSSU. Uses structure and sequence-specific RNA recognition, binding to a single-stranded region of the precursor and specifically recognizing bases -6 to -1. The exchange of Ccm1 for mS47 is coupled to the irreversible removal of precursor rRNA that is accompanied by conformational changes of the mitoribosomal proteins uS5m and mS26. These conformational changes signal completion of 5'-end rRNA processing through protection of the mature 5'-end of the 15S rRNA and stabilization of mS47. The removal of the 5' precursor together with the dissociation of Ccm1 may be catalyzed by the 5'-3' exoribonuclease Pet127. Involved in the specific removal of group I introns in mitochondrial encoded transcripts.</text>
</comment>
<accession>A0A9Q9ERI6</accession>
<feature type="region of interest" description="Disordered" evidence="6">
    <location>
        <begin position="108"/>
        <end position="148"/>
    </location>
</feature>
<protein>
    <submittedName>
        <fullName evidence="7">Tetratricopeptide-like helical domain superfamily</fullName>
    </submittedName>
</protein>
<dbReference type="PANTHER" id="PTHR47936">
    <property type="entry name" value="PPR_LONG DOMAIN-CONTAINING PROTEIN"/>
    <property type="match status" value="1"/>
</dbReference>
<evidence type="ECO:0000313" key="7">
    <source>
        <dbReference type="EMBL" id="USW58608.1"/>
    </source>
</evidence>
<dbReference type="AlphaFoldDB" id="A0A9Q9ERI6"/>
<evidence type="ECO:0000256" key="5">
    <source>
        <dbReference type="PROSITE-ProRule" id="PRU00708"/>
    </source>
</evidence>
<organism evidence="7 8">
    <name type="scientific">Septoria linicola</name>
    <dbReference type="NCBI Taxonomy" id="215465"/>
    <lineage>
        <taxon>Eukaryota</taxon>
        <taxon>Fungi</taxon>
        <taxon>Dikarya</taxon>
        <taxon>Ascomycota</taxon>
        <taxon>Pezizomycotina</taxon>
        <taxon>Dothideomycetes</taxon>
        <taxon>Dothideomycetidae</taxon>
        <taxon>Mycosphaerellales</taxon>
        <taxon>Mycosphaerellaceae</taxon>
        <taxon>Septoria</taxon>
    </lineage>
</organism>
<dbReference type="InterPro" id="IPR002885">
    <property type="entry name" value="PPR_rpt"/>
</dbReference>
<comment type="subunit">
    <text evidence="4">Binds to mitochondrial small subunit 15S rRNA.</text>
</comment>
<dbReference type="Gene3D" id="1.25.40.10">
    <property type="entry name" value="Tetratricopeptide repeat domain"/>
    <property type="match status" value="2"/>
</dbReference>
<keyword evidence="8" id="KW-1185">Reference proteome</keyword>
<dbReference type="PROSITE" id="PS51375">
    <property type="entry name" value="PPR"/>
    <property type="match status" value="2"/>
</dbReference>
<feature type="region of interest" description="Disordered" evidence="6">
    <location>
        <begin position="21"/>
        <end position="56"/>
    </location>
</feature>
<evidence type="ECO:0000313" key="8">
    <source>
        <dbReference type="Proteomes" id="UP001056384"/>
    </source>
</evidence>
<gene>
    <name evidence="7" type="ORF">Slin15195_G119270</name>
</gene>